<dbReference type="AlphaFoldDB" id="A0A1J3HWW0"/>
<dbReference type="EMBL" id="GEVL01005677">
    <property type="protein sequence ID" value="JAU71664.1"/>
    <property type="molecule type" value="Transcribed_RNA"/>
</dbReference>
<reference evidence="2" key="1">
    <citation type="submission" date="2016-07" db="EMBL/GenBank/DDBJ databases">
        <title>De novo transcriptome assembly of four accessions of the metal hyperaccumulator plant Noccaea caerulescens.</title>
        <authorList>
            <person name="Blande D."/>
            <person name="Halimaa P."/>
            <person name="Tervahauta A.I."/>
            <person name="Aarts M.G."/>
            <person name="Karenlampi S.O."/>
        </authorList>
    </citation>
    <scope>NUCLEOTIDE SEQUENCE</scope>
</reference>
<feature type="transmembrane region" description="Helical" evidence="1">
    <location>
        <begin position="28"/>
        <end position="50"/>
    </location>
</feature>
<accession>A0A1J3HWW0</accession>
<gene>
    <name evidence="2" type="ORF">LE_TR2947_c3_g1_i1_g.8930</name>
</gene>
<keyword evidence="1" id="KW-0472">Membrane</keyword>
<protein>
    <submittedName>
        <fullName evidence="2">Uncharacterized protein</fullName>
    </submittedName>
</protein>
<keyword evidence="1" id="KW-0812">Transmembrane</keyword>
<organism evidence="2">
    <name type="scientific">Noccaea caerulescens</name>
    <name type="common">Alpine penny-cress</name>
    <name type="synonym">Thlaspi caerulescens</name>
    <dbReference type="NCBI Taxonomy" id="107243"/>
    <lineage>
        <taxon>Eukaryota</taxon>
        <taxon>Viridiplantae</taxon>
        <taxon>Streptophyta</taxon>
        <taxon>Embryophyta</taxon>
        <taxon>Tracheophyta</taxon>
        <taxon>Spermatophyta</taxon>
        <taxon>Magnoliopsida</taxon>
        <taxon>eudicotyledons</taxon>
        <taxon>Gunneridae</taxon>
        <taxon>Pentapetalae</taxon>
        <taxon>rosids</taxon>
        <taxon>malvids</taxon>
        <taxon>Brassicales</taxon>
        <taxon>Brassicaceae</taxon>
        <taxon>Coluteocarpeae</taxon>
        <taxon>Noccaea</taxon>
    </lineage>
</organism>
<evidence type="ECO:0000313" key="2">
    <source>
        <dbReference type="EMBL" id="JAU71664.1"/>
    </source>
</evidence>
<sequence length="83" mass="9155">MFGAMLIVTLPEGYEGVVRRSGKQKICAYANITAFYVVGILIGLVLCFILDRLRIGILSGWKLSHCFSLLHSSTGGPMRYCEV</sequence>
<proteinExistence type="predicted"/>
<evidence type="ECO:0000256" key="1">
    <source>
        <dbReference type="SAM" id="Phobius"/>
    </source>
</evidence>
<keyword evidence="1" id="KW-1133">Transmembrane helix</keyword>
<name>A0A1J3HWW0_NOCCA</name>